<dbReference type="STRING" id="314283.MED297_05549"/>
<dbReference type="RefSeq" id="WP_008048244.1">
    <property type="nucleotide sequence ID" value="NZ_CH724155.1"/>
</dbReference>
<protein>
    <submittedName>
        <fullName evidence="1">Methyltransferase-related protein</fullName>
    </submittedName>
</protein>
<keyword evidence="1" id="KW-0489">Methyltransferase</keyword>
<sequence length="211" mass="24441">MNQCPLCYSEQTTNYISDRKRTFLYCEQCSLVFAEPKSWPNAALEKAEYDQHENHPDDDGYQRFLARMSRALHRRLPSAADVLDFGCGPSPVLAMQLQTLGHNVAVYDVFYYPERAVLVQHYDAIVMTEVIEHLHAPGQVLTELFQQLKPGGVLAVMTQRVISQERFAKWNYKNDPTHVCFYSDATFHWIANEKQAELSFEERDLVFLTRT</sequence>
<reference evidence="1 2" key="1">
    <citation type="submission" date="2006-02" db="EMBL/GenBank/DDBJ databases">
        <authorList>
            <person name="Pinhassi J."/>
            <person name="Pedros-Alio C."/>
            <person name="Ferriera S."/>
            <person name="Johnson J."/>
            <person name="Kravitz S."/>
            <person name="Halpern A."/>
            <person name="Remington K."/>
            <person name="Beeson K."/>
            <person name="Tran B."/>
            <person name="Rogers Y.-H."/>
            <person name="Friedman R."/>
            <person name="Venter J.C."/>
        </authorList>
    </citation>
    <scope>NUCLEOTIDE SEQUENCE [LARGE SCALE GENOMIC DNA]</scope>
    <source>
        <strain evidence="1 2">MED297</strain>
    </source>
</reference>
<dbReference type="Pfam" id="PF13489">
    <property type="entry name" value="Methyltransf_23"/>
    <property type="match status" value="1"/>
</dbReference>
<keyword evidence="1" id="KW-0808">Transferase</keyword>
<evidence type="ECO:0000313" key="1">
    <source>
        <dbReference type="EMBL" id="EAR09788.1"/>
    </source>
</evidence>
<dbReference type="Gene3D" id="3.40.50.150">
    <property type="entry name" value="Vaccinia Virus protein VP39"/>
    <property type="match status" value="1"/>
</dbReference>
<dbReference type="SUPFAM" id="SSF53335">
    <property type="entry name" value="S-adenosyl-L-methionine-dependent methyltransferases"/>
    <property type="match status" value="1"/>
</dbReference>
<accession>A4BD44</accession>
<name>A4BD44_9GAMM</name>
<dbReference type="EMBL" id="AAOE01000007">
    <property type="protein sequence ID" value="EAR09788.1"/>
    <property type="molecule type" value="Genomic_DNA"/>
</dbReference>
<dbReference type="InterPro" id="IPR029063">
    <property type="entry name" value="SAM-dependent_MTases_sf"/>
</dbReference>
<dbReference type="HOGENOM" id="CLU_063353_0_0_6"/>
<organism evidence="1 2">
    <name type="scientific">Reinekea blandensis MED297</name>
    <dbReference type="NCBI Taxonomy" id="314283"/>
    <lineage>
        <taxon>Bacteria</taxon>
        <taxon>Pseudomonadati</taxon>
        <taxon>Pseudomonadota</taxon>
        <taxon>Gammaproteobacteria</taxon>
        <taxon>Oceanospirillales</taxon>
        <taxon>Saccharospirillaceae</taxon>
        <taxon>Reinekea</taxon>
    </lineage>
</organism>
<dbReference type="Proteomes" id="UP000005953">
    <property type="component" value="Unassembled WGS sequence"/>
</dbReference>
<comment type="caution">
    <text evidence="1">The sequence shown here is derived from an EMBL/GenBank/DDBJ whole genome shotgun (WGS) entry which is preliminary data.</text>
</comment>
<evidence type="ECO:0000313" key="2">
    <source>
        <dbReference type="Proteomes" id="UP000005953"/>
    </source>
</evidence>
<dbReference type="AlphaFoldDB" id="A4BD44"/>
<dbReference type="CDD" id="cd02440">
    <property type="entry name" value="AdoMet_MTases"/>
    <property type="match status" value="1"/>
</dbReference>
<dbReference type="GO" id="GO:0008168">
    <property type="term" value="F:methyltransferase activity"/>
    <property type="evidence" value="ECO:0007669"/>
    <property type="project" value="UniProtKB-KW"/>
</dbReference>
<proteinExistence type="predicted"/>
<dbReference type="OrthoDB" id="9791944at2"/>
<gene>
    <name evidence="1" type="ORF">MED297_05549</name>
</gene>
<keyword evidence="2" id="KW-1185">Reference proteome</keyword>
<dbReference type="GO" id="GO:0032259">
    <property type="term" value="P:methylation"/>
    <property type="evidence" value="ECO:0007669"/>
    <property type="project" value="UniProtKB-KW"/>
</dbReference>